<name>A0AAD5UJ37_9FUNG</name>
<evidence type="ECO:0000313" key="3">
    <source>
        <dbReference type="Proteomes" id="UP001210925"/>
    </source>
</evidence>
<evidence type="ECO:0000313" key="2">
    <source>
        <dbReference type="EMBL" id="KAJ3258940.1"/>
    </source>
</evidence>
<keyword evidence="3" id="KW-1185">Reference proteome</keyword>
<dbReference type="PROSITE" id="PS50904">
    <property type="entry name" value="PRELI_MSF1"/>
    <property type="match status" value="1"/>
</dbReference>
<dbReference type="EMBL" id="JADGKB010000022">
    <property type="protein sequence ID" value="KAJ3258940.1"/>
    <property type="molecule type" value="Genomic_DNA"/>
</dbReference>
<dbReference type="AlphaFoldDB" id="A0AAD5UJ37"/>
<dbReference type="PANTHER" id="PTHR11158">
    <property type="entry name" value="MSF1/PX19 RELATED"/>
    <property type="match status" value="1"/>
</dbReference>
<accession>A0AAD5UJ37</accession>
<reference evidence="2" key="1">
    <citation type="submission" date="2020-05" db="EMBL/GenBank/DDBJ databases">
        <title>Phylogenomic resolution of chytrid fungi.</title>
        <authorList>
            <person name="Stajich J.E."/>
            <person name="Amses K."/>
            <person name="Simmons R."/>
            <person name="Seto K."/>
            <person name="Myers J."/>
            <person name="Bonds A."/>
            <person name="Quandt C.A."/>
            <person name="Barry K."/>
            <person name="Liu P."/>
            <person name="Grigoriev I."/>
            <person name="Longcore J.E."/>
            <person name="James T.Y."/>
        </authorList>
    </citation>
    <scope>NUCLEOTIDE SEQUENCE</scope>
    <source>
        <strain evidence="2">PLAUS21</strain>
    </source>
</reference>
<dbReference type="Pfam" id="PF04707">
    <property type="entry name" value="PRELI"/>
    <property type="match status" value="1"/>
</dbReference>
<dbReference type="GO" id="GO:0005758">
    <property type="term" value="C:mitochondrial intermembrane space"/>
    <property type="evidence" value="ECO:0007669"/>
    <property type="project" value="InterPro"/>
</dbReference>
<organism evidence="2 3">
    <name type="scientific">Boothiomyces macroporosus</name>
    <dbReference type="NCBI Taxonomy" id="261099"/>
    <lineage>
        <taxon>Eukaryota</taxon>
        <taxon>Fungi</taxon>
        <taxon>Fungi incertae sedis</taxon>
        <taxon>Chytridiomycota</taxon>
        <taxon>Chytridiomycota incertae sedis</taxon>
        <taxon>Chytridiomycetes</taxon>
        <taxon>Rhizophydiales</taxon>
        <taxon>Terramycetaceae</taxon>
        <taxon>Boothiomyces</taxon>
    </lineage>
</organism>
<feature type="domain" description="PRELI/MSF1" evidence="1">
    <location>
        <begin position="1"/>
        <end position="170"/>
    </location>
</feature>
<gene>
    <name evidence="2" type="ORF">HK103_003081</name>
</gene>
<dbReference type="Proteomes" id="UP001210925">
    <property type="component" value="Unassembled WGS sequence"/>
</dbReference>
<evidence type="ECO:0000259" key="1">
    <source>
        <dbReference type="PROSITE" id="PS50904"/>
    </source>
</evidence>
<dbReference type="InterPro" id="IPR006797">
    <property type="entry name" value="PRELI/MSF1_dom"/>
</dbReference>
<sequence>MKEIEQQHRFEFPWKVLTFANWNKYPNEHASHVASVDILSRNISPDGKLITHRLLQLKQPIPSIFKKLGIPYPESAYFLEMSVLDPQTQHYEATSVSLSMRNFVRAKETCCFSPDPESGGTLFLQKASFTAFSFFAKIIEEVAVNRFEANAAKGRHGLESVIEKISTEIEKFALGAKDFESQVSNRVKEIETRVASKVKEGIVGLEKEYSTTINEVEHQFKNTLTAVEKKIDVTLNAVEQSFFPELESANPFC</sequence>
<proteinExistence type="predicted"/>
<comment type="caution">
    <text evidence="2">The sequence shown here is derived from an EMBL/GenBank/DDBJ whole genome shotgun (WGS) entry which is preliminary data.</text>
</comment>
<protein>
    <recommendedName>
        <fullName evidence="1">PRELI/MSF1 domain-containing protein</fullName>
    </recommendedName>
</protein>
<dbReference type="InterPro" id="IPR037365">
    <property type="entry name" value="Slowmo/Ups"/>
</dbReference>